<dbReference type="Proteomes" id="UP000782610">
    <property type="component" value="Unassembled WGS sequence"/>
</dbReference>
<name>A0A933L5I3_9HYPH</name>
<evidence type="ECO:0000313" key="3">
    <source>
        <dbReference type="EMBL" id="MBI4923457.1"/>
    </source>
</evidence>
<protein>
    <submittedName>
        <fullName evidence="3">SH3 domain-containing protein</fullName>
    </submittedName>
</protein>
<dbReference type="Pfam" id="PF08239">
    <property type="entry name" value="SH3_3"/>
    <property type="match status" value="1"/>
</dbReference>
<sequence length="119" mass="12914">MSVRRNLIKALGLAAAIAVVSAGSAFAAVAMAPVNVRTGPGLGYHVVDTLYPGEFVRVVDRSGRWCAVRKLGPDGWVVCVYLSGFDRFIRPGITLRFDRMHRVPMFMGPPMGPGGFMIY</sequence>
<dbReference type="EMBL" id="JACRAF010000056">
    <property type="protein sequence ID" value="MBI4923457.1"/>
    <property type="molecule type" value="Genomic_DNA"/>
</dbReference>
<keyword evidence="1" id="KW-0732">Signal</keyword>
<proteinExistence type="predicted"/>
<feature type="domain" description="SH3b" evidence="2">
    <location>
        <begin position="34"/>
        <end position="77"/>
    </location>
</feature>
<organism evidence="3 4">
    <name type="scientific">Devosia nanyangense</name>
    <dbReference type="NCBI Taxonomy" id="1228055"/>
    <lineage>
        <taxon>Bacteria</taxon>
        <taxon>Pseudomonadati</taxon>
        <taxon>Pseudomonadota</taxon>
        <taxon>Alphaproteobacteria</taxon>
        <taxon>Hyphomicrobiales</taxon>
        <taxon>Devosiaceae</taxon>
        <taxon>Devosia</taxon>
    </lineage>
</organism>
<reference evidence="3" key="1">
    <citation type="submission" date="2020-07" db="EMBL/GenBank/DDBJ databases">
        <title>Huge and variable diversity of episymbiotic CPR bacteria and DPANN archaea in groundwater ecosystems.</title>
        <authorList>
            <person name="He C.Y."/>
            <person name="Keren R."/>
            <person name="Whittaker M."/>
            <person name="Farag I.F."/>
            <person name="Doudna J."/>
            <person name="Cate J.H.D."/>
            <person name="Banfield J.F."/>
        </authorList>
    </citation>
    <scope>NUCLEOTIDE SEQUENCE</scope>
    <source>
        <strain evidence="3">NC_groundwater_1586_Pr3_B-0.1um_66_15</strain>
    </source>
</reference>
<accession>A0A933L5I3</accession>
<feature type="signal peptide" evidence="1">
    <location>
        <begin position="1"/>
        <end position="27"/>
    </location>
</feature>
<dbReference type="InterPro" id="IPR006311">
    <property type="entry name" value="TAT_signal"/>
</dbReference>
<dbReference type="PROSITE" id="PS51318">
    <property type="entry name" value="TAT"/>
    <property type="match status" value="1"/>
</dbReference>
<gene>
    <name evidence="3" type="ORF">HY834_17085</name>
</gene>
<dbReference type="Gene3D" id="2.30.30.40">
    <property type="entry name" value="SH3 Domains"/>
    <property type="match status" value="1"/>
</dbReference>
<evidence type="ECO:0000313" key="4">
    <source>
        <dbReference type="Proteomes" id="UP000782610"/>
    </source>
</evidence>
<dbReference type="InterPro" id="IPR003646">
    <property type="entry name" value="SH3-like_bac-type"/>
</dbReference>
<comment type="caution">
    <text evidence="3">The sequence shown here is derived from an EMBL/GenBank/DDBJ whole genome shotgun (WGS) entry which is preliminary data.</text>
</comment>
<evidence type="ECO:0000256" key="1">
    <source>
        <dbReference type="SAM" id="SignalP"/>
    </source>
</evidence>
<evidence type="ECO:0000259" key="2">
    <source>
        <dbReference type="Pfam" id="PF08239"/>
    </source>
</evidence>
<dbReference type="AlphaFoldDB" id="A0A933L5I3"/>
<feature type="chain" id="PRO_5037786315" evidence="1">
    <location>
        <begin position="28"/>
        <end position="119"/>
    </location>
</feature>